<gene>
    <name evidence="6" type="primary">betI_3</name>
    <name evidence="6" type="ORF">jaqu_26100</name>
</gene>
<feature type="DNA-binding region" description="H-T-H motif" evidence="4">
    <location>
        <begin position="33"/>
        <end position="52"/>
    </location>
</feature>
<dbReference type="Pfam" id="PF00440">
    <property type="entry name" value="TetR_N"/>
    <property type="match status" value="1"/>
</dbReference>
<keyword evidence="1" id="KW-0805">Transcription regulation</keyword>
<evidence type="ECO:0000256" key="4">
    <source>
        <dbReference type="PROSITE-ProRule" id="PRU00335"/>
    </source>
</evidence>
<dbReference type="RefSeq" id="WP_052500950.1">
    <property type="nucleotide sequence ID" value="NZ_FZPF01000004.1"/>
</dbReference>
<sequence>MDGSKPYHHGDLRAALLDAAEAELAESGVEGFSLRKVARRAGVSHAAPAHHFGDANGLLTALAAQGFERLVAMSEAADDPRAGARTRALIYGGAYVAFAVEHTALFRLCFSSGRPDYRDPALRIAADAAFERLAGFVAELDGRPTEWNAEGLRHSYAVWAVTHGLADLLSSGKMHHLSDLPPEARDRMVADLIATSLDAGSGHGPADD</sequence>
<proteinExistence type="predicted"/>
<dbReference type="AlphaFoldDB" id="A0A0D1ED28"/>
<dbReference type="InterPro" id="IPR025996">
    <property type="entry name" value="MT1864/Rv1816-like_C"/>
</dbReference>
<evidence type="ECO:0000256" key="1">
    <source>
        <dbReference type="ARBA" id="ARBA00023015"/>
    </source>
</evidence>
<protein>
    <submittedName>
        <fullName evidence="6">BetI_3 protein</fullName>
    </submittedName>
</protein>
<accession>A0A0D1ED28</accession>
<evidence type="ECO:0000313" key="7">
    <source>
        <dbReference type="Proteomes" id="UP000032232"/>
    </source>
</evidence>
<dbReference type="Pfam" id="PF13305">
    <property type="entry name" value="TetR_C_33"/>
    <property type="match status" value="1"/>
</dbReference>
<name>A0A0D1ED28_9RHOB</name>
<dbReference type="GO" id="GO:0000976">
    <property type="term" value="F:transcription cis-regulatory region binding"/>
    <property type="evidence" value="ECO:0007669"/>
    <property type="project" value="TreeGrafter"/>
</dbReference>
<dbReference type="PATRIC" id="fig|935700.4.peg.2694"/>
<dbReference type="EMBL" id="JYFE01000047">
    <property type="protein sequence ID" value="KIT15629.1"/>
    <property type="molecule type" value="Genomic_DNA"/>
</dbReference>
<keyword evidence="2 4" id="KW-0238">DNA-binding</keyword>
<dbReference type="Gene3D" id="1.10.357.10">
    <property type="entry name" value="Tetracycline Repressor, domain 2"/>
    <property type="match status" value="1"/>
</dbReference>
<dbReference type="SUPFAM" id="SSF48498">
    <property type="entry name" value="Tetracyclin repressor-like, C-terminal domain"/>
    <property type="match status" value="1"/>
</dbReference>
<keyword evidence="7" id="KW-1185">Reference proteome</keyword>
<dbReference type="SUPFAM" id="SSF46689">
    <property type="entry name" value="Homeodomain-like"/>
    <property type="match status" value="1"/>
</dbReference>
<dbReference type="InterPro" id="IPR001647">
    <property type="entry name" value="HTH_TetR"/>
</dbReference>
<keyword evidence="3" id="KW-0804">Transcription</keyword>
<reference evidence="6 7" key="1">
    <citation type="submission" date="2015-02" db="EMBL/GenBank/DDBJ databases">
        <title>Genome Sequence of Jannaschia aquimarina DSM28248, a member of the Roseobacter clade.</title>
        <authorList>
            <person name="Voget S."/>
            <person name="Daniel R."/>
        </authorList>
    </citation>
    <scope>NUCLEOTIDE SEQUENCE [LARGE SCALE GENOMIC DNA]</scope>
    <source>
        <strain evidence="6 7">GSW-M26</strain>
    </source>
</reference>
<dbReference type="PANTHER" id="PTHR30055:SF220">
    <property type="entry name" value="TETR-FAMILY REGULATORY PROTEIN"/>
    <property type="match status" value="1"/>
</dbReference>
<dbReference type="PROSITE" id="PS50977">
    <property type="entry name" value="HTH_TETR_2"/>
    <property type="match status" value="1"/>
</dbReference>
<dbReference type="InterPro" id="IPR050109">
    <property type="entry name" value="HTH-type_TetR-like_transc_reg"/>
</dbReference>
<feature type="domain" description="HTH tetR-type" evidence="5">
    <location>
        <begin position="10"/>
        <end position="70"/>
    </location>
</feature>
<organism evidence="6 7">
    <name type="scientific">Jannaschia aquimarina</name>
    <dbReference type="NCBI Taxonomy" id="935700"/>
    <lineage>
        <taxon>Bacteria</taxon>
        <taxon>Pseudomonadati</taxon>
        <taxon>Pseudomonadota</taxon>
        <taxon>Alphaproteobacteria</taxon>
        <taxon>Rhodobacterales</taxon>
        <taxon>Roseobacteraceae</taxon>
        <taxon>Jannaschia</taxon>
    </lineage>
</organism>
<dbReference type="OrthoDB" id="7056813at2"/>
<dbReference type="InterPro" id="IPR036271">
    <property type="entry name" value="Tet_transcr_reg_TetR-rel_C_sf"/>
</dbReference>
<dbReference type="InterPro" id="IPR009057">
    <property type="entry name" value="Homeodomain-like_sf"/>
</dbReference>
<evidence type="ECO:0000313" key="6">
    <source>
        <dbReference type="EMBL" id="KIT15629.1"/>
    </source>
</evidence>
<dbReference type="PANTHER" id="PTHR30055">
    <property type="entry name" value="HTH-TYPE TRANSCRIPTIONAL REGULATOR RUTR"/>
    <property type="match status" value="1"/>
</dbReference>
<evidence type="ECO:0000259" key="5">
    <source>
        <dbReference type="PROSITE" id="PS50977"/>
    </source>
</evidence>
<evidence type="ECO:0000256" key="3">
    <source>
        <dbReference type="ARBA" id="ARBA00023163"/>
    </source>
</evidence>
<evidence type="ECO:0000256" key="2">
    <source>
        <dbReference type="ARBA" id="ARBA00023125"/>
    </source>
</evidence>
<dbReference type="Proteomes" id="UP000032232">
    <property type="component" value="Unassembled WGS sequence"/>
</dbReference>
<dbReference type="STRING" id="935700.jaqu_26100"/>
<comment type="caution">
    <text evidence="6">The sequence shown here is derived from an EMBL/GenBank/DDBJ whole genome shotgun (WGS) entry which is preliminary data.</text>
</comment>
<dbReference type="GO" id="GO:0003700">
    <property type="term" value="F:DNA-binding transcription factor activity"/>
    <property type="evidence" value="ECO:0007669"/>
    <property type="project" value="TreeGrafter"/>
</dbReference>